<accession>A0A0B1TJQ5</accession>
<protein>
    <recommendedName>
        <fullName evidence="2">Peptidase A2 domain-containing protein</fullName>
    </recommendedName>
</protein>
<evidence type="ECO:0000313" key="3">
    <source>
        <dbReference type="EMBL" id="KHJ96047.1"/>
    </source>
</evidence>
<dbReference type="SUPFAM" id="SSF50630">
    <property type="entry name" value="Acid proteases"/>
    <property type="match status" value="1"/>
</dbReference>
<sequence>MTATALAFSMESMDYEPVTVFFDTGAQKSFINSERNASLQLPTARNTSFTVRGFGGRIEKFTSSEVSLTLKNLTSGKEIKGVAIQTKSPLTSAMSTAKLSFADKKFIRKQKIRVAQPTFEDRLITPDIVVGQDLIDSFLLRDQPCITLPSRLALTPTAFGFAISGRSLI</sequence>
<feature type="domain" description="Peptidase A2" evidence="2">
    <location>
        <begin position="18"/>
        <end position="134"/>
    </location>
</feature>
<dbReference type="Pfam" id="PF13650">
    <property type="entry name" value="Asp_protease_2"/>
    <property type="match status" value="1"/>
</dbReference>
<dbReference type="InterPro" id="IPR001995">
    <property type="entry name" value="Peptidase_A2_cat"/>
</dbReference>
<evidence type="ECO:0000313" key="4">
    <source>
        <dbReference type="Proteomes" id="UP000053660"/>
    </source>
</evidence>
<organism evidence="3 4">
    <name type="scientific">Oesophagostomum dentatum</name>
    <name type="common">Nodular worm</name>
    <dbReference type="NCBI Taxonomy" id="61180"/>
    <lineage>
        <taxon>Eukaryota</taxon>
        <taxon>Metazoa</taxon>
        <taxon>Ecdysozoa</taxon>
        <taxon>Nematoda</taxon>
        <taxon>Chromadorea</taxon>
        <taxon>Rhabditida</taxon>
        <taxon>Rhabditina</taxon>
        <taxon>Rhabditomorpha</taxon>
        <taxon>Strongyloidea</taxon>
        <taxon>Strongylidae</taxon>
        <taxon>Oesophagostomum</taxon>
    </lineage>
</organism>
<dbReference type="AlphaFoldDB" id="A0A0B1TJQ5"/>
<evidence type="ECO:0000256" key="1">
    <source>
        <dbReference type="ARBA" id="ARBA00022801"/>
    </source>
</evidence>
<dbReference type="OrthoDB" id="5851721at2759"/>
<reference evidence="3 4" key="1">
    <citation type="submission" date="2014-03" db="EMBL/GenBank/DDBJ databases">
        <title>Draft genome of the hookworm Oesophagostomum dentatum.</title>
        <authorList>
            <person name="Mitreva M."/>
        </authorList>
    </citation>
    <scope>NUCLEOTIDE SEQUENCE [LARGE SCALE GENOMIC DNA]</scope>
    <source>
        <strain evidence="3 4">OD-Hann</strain>
    </source>
</reference>
<gene>
    <name evidence="3" type="ORF">OESDEN_03999</name>
</gene>
<dbReference type="GO" id="GO:0004190">
    <property type="term" value="F:aspartic-type endopeptidase activity"/>
    <property type="evidence" value="ECO:0007669"/>
    <property type="project" value="InterPro"/>
</dbReference>
<proteinExistence type="predicted"/>
<dbReference type="InterPro" id="IPR021109">
    <property type="entry name" value="Peptidase_aspartic_dom_sf"/>
</dbReference>
<name>A0A0B1TJQ5_OESDE</name>
<dbReference type="PROSITE" id="PS50175">
    <property type="entry name" value="ASP_PROT_RETROV"/>
    <property type="match status" value="1"/>
</dbReference>
<dbReference type="GO" id="GO:0006508">
    <property type="term" value="P:proteolysis"/>
    <property type="evidence" value="ECO:0007669"/>
    <property type="project" value="InterPro"/>
</dbReference>
<dbReference type="Proteomes" id="UP000053660">
    <property type="component" value="Unassembled WGS sequence"/>
</dbReference>
<dbReference type="Gene3D" id="2.40.70.10">
    <property type="entry name" value="Acid Proteases"/>
    <property type="match status" value="1"/>
</dbReference>
<keyword evidence="1" id="KW-0378">Hydrolase</keyword>
<dbReference type="EMBL" id="KN549777">
    <property type="protein sequence ID" value="KHJ96047.1"/>
    <property type="molecule type" value="Genomic_DNA"/>
</dbReference>
<evidence type="ECO:0000259" key="2">
    <source>
        <dbReference type="PROSITE" id="PS50175"/>
    </source>
</evidence>
<keyword evidence="4" id="KW-1185">Reference proteome</keyword>